<dbReference type="Proteomes" id="UP000095392">
    <property type="component" value="Unassembled WGS sequence"/>
</dbReference>
<name>A0AB36FWA7_ALTMA</name>
<keyword evidence="2" id="KW-1185">Reference proteome</keyword>
<accession>A0AB36FWA7</accession>
<reference evidence="1 2" key="1">
    <citation type="submission" date="2016-09" db="EMBL/GenBank/DDBJ databases">
        <title>Draft Genome Sequence of four Alteromonas macleodii strains isolated from copper coupons and grown long-term at elevated copper levels.</title>
        <authorList>
            <person name="Cusick K."/>
            <person name="Dale J."/>
            <person name="Little B."/>
            <person name="Biffinger J."/>
        </authorList>
    </citation>
    <scope>NUCLEOTIDE SEQUENCE [LARGE SCALE GENOMIC DNA]</scope>
    <source>
        <strain evidence="1 2">KCP01</strain>
    </source>
</reference>
<comment type="caution">
    <text evidence="1">The sequence shown here is derived from an EMBL/GenBank/DDBJ whole genome shotgun (WGS) entry which is preliminary data.</text>
</comment>
<evidence type="ECO:0000313" key="1">
    <source>
        <dbReference type="EMBL" id="OES34337.1"/>
    </source>
</evidence>
<proteinExistence type="predicted"/>
<sequence>MQDMRPIDLMAMKPHQLALFSHTLLYKAGALHSAVRQKPPEVCGATY</sequence>
<organism evidence="1 2">
    <name type="scientific">Alteromonas macleodii</name>
    <name type="common">Pseudoalteromonas macleodii</name>
    <dbReference type="NCBI Taxonomy" id="28108"/>
    <lineage>
        <taxon>Bacteria</taxon>
        <taxon>Pseudomonadati</taxon>
        <taxon>Pseudomonadota</taxon>
        <taxon>Gammaproteobacteria</taxon>
        <taxon>Alteromonadales</taxon>
        <taxon>Alteromonadaceae</taxon>
        <taxon>Alteromonas/Salinimonas group</taxon>
        <taxon>Alteromonas</taxon>
    </lineage>
</organism>
<gene>
    <name evidence="1" type="ORF">BFV95_1004</name>
</gene>
<dbReference type="AlphaFoldDB" id="A0AB36FWA7"/>
<dbReference type="EMBL" id="MIPY01000008">
    <property type="protein sequence ID" value="OES34337.1"/>
    <property type="molecule type" value="Genomic_DNA"/>
</dbReference>
<evidence type="ECO:0000313" key="2">
    <source>
        <dbReference type="Proteomes" id="UP000095392"/>
    </source>
</evidence>
<protein>
    <submittedName>
        <fullName evidence="1">Uncharacterized protein</fullName>
    </submittedName>
</protein>